<gene>
    <name evidence="3" type="ORF">J2782_004359</name>
</gene>
<sequence>MKRIAIFAASMLVSVGAYSQVPTPVDPFTRDFYPENLTAEQKKTLEAASPQSTQKVIKETNLSNDEIDDGGERDAAPIKQTSPADLDKDTVMPQVPQENITTTASDDADDGVLKDTLGNAELGGDDKADPTAEKTAANIKTDAAAPKVEIDRGKWLLRTFPGYNDVHKQLVIRDESDMWGSAVLPVSTPINYQTAINKGKAVGAKAGQQDPVNNVLIVYDGVFYAPTNGRYNFQLNYKTSADRGSPGIECGADFEITSLRSDEYNTIASMRTVYTPQFPGLMNLSPAMGSANVKKGFYKIRLKAACLANRHGIRYEDQTFGVMVRGPKDNDFKALSPKNVGFLKEIEEEEEDAWPTE</sequence>
<feature type="compositionally biased region" description="Polar residues" evidence="1">
    <location>
        <begin position="96"/>
        <end position="105"/>
    </location>
</feature>
<dbReference type="EMBL" id="JAVDQT010000013">
    <property type="protein sequence ID" value="MDR6434606.1"/>
    <property type="molecule type" value="Genomic_DNA"/>
</dbReference>
<feature type="signal peptide" evidence="2">
    <location>
        <begin position="1"/>
        <end position="19"/>
    </location>
</feature>
<dbReference type="RefSeq" id="WP_310016078.1">
    <property type="nucleotide sequence ID" value="NZ_JAVDQT010000013.1"/>
</dbReference>
<proteinExistence type="predicted"/>
<keyword evidence="2" id="KW-0732">Signal</keyword>
<feature type="compositionally biased region" description="Polar residues" evidence="1">
    <location>
        <begin position="49"/>
        <end position="64"/>
    </location>
</feature>
<evidence type="ECO:0000313" key="4">
    <source>
        <dbReference type="Proteomes" id="UP001184614"/>
    </source>
</evidence>
<name>A0ABU1MF31_9HYPH</name>
<evidence type="ECO:0000256" key="1">
    <source>
        <dbReference type="SAM" id="MobiDB-lite"/>
    </source>
</evidence>
<feature type="chain" id="PRO_5046235349" evidence="2">
    <location>
        <begin position="20"/>
        <end position="357"/>
    </location>
</feature>
<protein>
    <submittedName>
        <fullName evidence="3">Uncharacterized protein</fullName>
    </submittedName>
</protein>
<keyword evidence="4" id="KW-1185">Reference proteome</keyword>
<organism evidence="3 4">
    <name type="scientific">Brucella pseudogrignonensis</name>
    <dbReference type="NCBI Taxonomy" id="419475"/>
    <lineage>
        <taxon>Bacteria</taxon>
        <taxon>Pseudomonadati</taxon>
        <taxon>Pseudomonadota</taxon>
        <taxon>Alphaproteobacteria</taxon>
        <taxon>Hyphomicrobiales</taxon>
        <taxon>Brucellaceae</taxon>
        <taxon>Brucella/Ochrobactrum group</taxon>
        <taxon>Brucella</taxon>
    </lineage>
</organism>
<accession>A0ABU1MF31</accession>
<comment type="caution">
    <text evidence="3">The sequence shown here is derived from an EMBL/GenBank/DDBJ whole genome shotgun (WGS) entry which is preliminary data.</text>
</comment>
<dbReference type="Proteomes" id="UP001184614">
    <property type="component" value="Unassembled WGS sequence"/>
</dbReference>
<reference evidence="3 4" key="1">
    <citation type="submission" date="2023-07" db="EMBL/GenBank/DDBJ databases">
        <title>Sorghum-associated microbial communities from plants grown in Nebraska, USA.</title>
        <authorList>
            <person name="Schachtman D."/>
        </authorList>
    </citation>
    <scope>NUCLEOTIDE SEQUENCE [LARGE SCALE GENOMIC DNA]</scope>
    <source>
        <strain evidence="3 4">DS1730</strain>
    </source>
</reference>
<feature type="region of interest" description="Disordered" evidence="1">
    <location>
        <begin position="44"/>
        <end position="131"/>
    </location>
</feature>
<evidence type="ECO:0000256" key="2">
    <source>
        <dbReference type="SAM" id="SignalP"/>
    </source>
</evidence>
<evidence type="ECO:0000313" key="3">
    <source>
        <dbReference type="EMBL" id="MDR6434606.1"/>
    </source>
</evidence>